<reference evidence="3 4" key="1">
    <citation type="journal article" date="2018" name="Sci. Data">
        <title>The draft genome sequence of cork oak.</title>
        <authorList>
            <person name="Ramos A.M."/>
            <person name="Usie A."/>
            <person name="Barbosa P."/>
            <person name="Barros P.M."/>
            <person name="Capote T."/>
            <person name="Chaves I."/>
            <person name="Simoes F."/>
            <person name="Abreu I."/>
            <person name="Carrasquinho I."/>
            <person name="Faro C."/>
            <person name="Guimaraes J.B."/>
            <person name="Mendonca D."/>
            <person name="Nobrega F."/>
            <person name="Rodrigues L."/>
            <person name="Saibo N.J.M."/>
            <person name="Varela M.C."/>
            <person name="Egas C."/>
            <person name="Matos J."/>
            <person name="Miguel C.M."/>
            <person name="Oliveira M.M."/>
            <person name="Ricardo C.P."/>
            <person name="Goncalves S."/>
        </authorList>
    </citation>
    <scope>NUCLEOTIDE SEQUENCE [LARGE SCALE GENOMIC DNA]</scope>
    <source>
        <strain evidence="4">cv. HL8</strain>
    </source>
</reference>
<evidence type="ECO:0000256" key="1">
    <source>
        <dbReference type="ARBA" id="ARBA00010515"/>
    </source>
</evidence>
<gene>
    <name evidence="3" type="primary">CXE9_5</name>
    <name evidence="3" type="ORF">CFP56_006173</name>
</gene>
<organism evidence="3 4">
    <name type="scientific">Quercus suber</name>
    <name type="common">Cork oak</name>
    <dbReference type="NCBI Taxonomy" id="58331"/>
    <lineage>
        <taxon>Eukaryota</taxon>
        <taxon>Viridiplantae</taxon>
        <taxon>Streptophyta</taxon>
        <taxon>Embryophyta</taxon>
        <taxon>Tracheophyta</taxon>
        <taxon>Spermatophyta</taxon>
        <taxon>Magnoliopsida</taxon>
        <taxon>eudicotyledons</taxon>
        <taxon>Gunneridae</taxon>
        <taxon>Pentapetalae</taxon>
        <taxon>rosids</taxon>
        <taxon>fabids</taxon>
        <taxon>Fagales</taxon>
        <taxon>Fagaceae</taxon>
        <taxon>Quercus</taxon>
    </lineage>
</organism>
<dbReference type="SUPFAM" id="SSF53474">
    <property type="entry name" value="alpha/beta-Hydrolases"/>
    <property type="match status" value="2"/>
</dbReference>
<keyword evidence="4" id="KW-1185">Reference proteome</keyword>
<accession>A0AAW0LAC6</accession>
<protein>
    <submittedName>
        <fullName evidence="3">Carboxylesterase 9</fullName>
    </submittedName>
</protein>
<dbReference type="InterPro" id="IPR013094">
    <property type="entry name" value="AB_hydrolase_3"/>
</dbReference>
<comment type="caution">
    <text evidence="3">The sequence shown here is derived from an EMBL/GenBank/DDBJ whole genome shotgun (WGS) entry which is preliminary data.</text>
</comment>
<comment type="similarity">
    <text evidence="1">Belongs to the 'GDXG' lipolytic enzyme family.</text>
</comment>
<dbReference type="EMBL" id="PKMF04000135">
    <property type="protein sequence ID" value="KAK7847829.1"/>
    <property type="molecule type" value="Genomic_DNA"/>
</dbReference>
<dbReference type="InterPro" id="IPR029058">
    <property type="entry name" value="AB_hydrolase_fold"/>
</dbReference>
<dbReference type="Proteomes" id="UP000237347">
    <property type="component" value="Unassembled WGS sequence"/>
</dbReference>
<sequence length="519" mass="58734">MWDSETNERITSELACQIPAIVVSVHYRLAPENRLPAQYHDGVDAILWVREQALNPNGEQWIKDYGDISRCYLYGHGSGGNISFFAALEATRMELEPLKIVGNIMNQPLFGGIVRTHSELQNFTDPLHPLCVQDLVWELSLPIGENRDHWYCNPIVEGPHTSAISKLGKCLVIGFGGDFLIDRQQEFIALLMRHEVQIEALFHDYGFHAIDLADPKWANAIVEPKKANPIACNGDLVVSKDHTLNDEKKTRVRIYMPTIKSPPNRATRFPIIISYPFSNWYCSLWESEINYILTSKLVCQVPAIVVSVDYRVAPENRLPAQYHDGVDAILWVREQTLNPNGEQWIKDYGDISRCYLYGHGSGGNIAFFAALEATGMELEPLKIVGNIMNQPLFGGIVRTTSELQNSTDPLLPLCAQDLVWEFCLPKGENRDHWYCNPIMEGPHTSAISKLGRCLVIGFCGDFMFDRQQEFIKLLMRHGVQIEALFHDFGFHSIDLVDMGWANAIMESIEDFIAGDEKKP</sequence>
<dbReference type="Pfam" id="PF07859">
    <property type="entry name" value="Abhydrolase_3"/>
    <property type="match status" value="2"/>
</dbReference>
<proteinExistence type="inferred from homology"/>
<dbReference type="PANTHER" id="PTHR23024:SF212">
    <property type="entry name" value="CARBOXYLESTERASE 9-RELATED"/>
    <property type="match status" value="1"/>
</dbReference>
<dbReference type="AlphaFoldDB" id="A0AAW0LAC6"/>
<dbReference type="Gene3D" id="3.40.50.1820">
    <property type="entry name" value="alpha/beta hydrolase"/>
    <property type="match status" value="2"/>
</dbReference>
<feature type="domain" description="Alpha/beta hydrolase fold-3" evidence="2">
    <location>
        <begin position="294"/>
        <end position="492"/>
    </location>
</feature>
<dbReference type="InterPro" id="IPR050466">
    <property type="entry name" value="Carboxylest/Gibb_receptor"/>
</dbReference>
<name>A0AAW0LAC6_QUESU</name>
<evidence type="ECO:0000259" key="2">
    <source>
        <dbReference type="Pfam" id="PF07859"/>
    </source>
</evidence>
<dbReference type="GO" id="GO:0016787">
    <property type="term" value="F:hydrolase activity"/>
    <property type="evidence" value="ECO:0007669"/>
    <property type="project" value="InterPro"/>
</dbReference>
<evidence type="ECO:0000313" key="4">
    <source>
        <dbReference type="Proteomes" id="UP000237347"/>
    </source>
</evidence>
<evidence type="ECO:0000313" key="3">
    <source>
        <dbReference type="EMBL" id="KAK7847829.1"/>
    </source>
</evidence>
<feature type="domain" description="Alpha/beta hydrolase fold-3" evidence="2">
    <location>
        <begin position="4"/>
        <end position="209"/>
    </location>
</feature>
<dbReference type="PANTHER" id="PTHR23024">
    <property type="entry name" value="ARYLACETAMIDE DEACETYLASE"/>
    <property type="match status" value="1"/>
</dbReference>